<comment type="similarity">
    <text evidence="1">Belongs to the universal stress protein A family.</text>
</comment>
<feature type="domain" description="UspA" evidence="2">
    <location>
        <begin position="2"/>
        <end position="136"/>
    </location>
</feature>
<dbReference type="InterPro" id="IPR006015">
    <property type="entry name" value="Universal_stress_UspA"/>
</dbReference>
<dbReference type="SUPFAM" id="SSF52402">
    <property type="entry name" value="Adenine nucleotide alpha hydrolases-like"/>
    <property type="match status" value="2"/>
</dbReference>
<evidence type="ECO:0000313" key="4">
    <source>
        <dbReference type="Proteomes" id="UP001317259"/>
    </source>
</evidence>
<dbReference type="PANTHER" id="PTHR31964">
    <property type="entry name" value="ADENINE NUCLEOTIDE ALPHA HYDROLASES-LIKE SUPERFAMILY PROTEIN"/>
    <property type="match status" value="1"/>
</dbReference>
<accession>A0ABT0FY96</accession>
<keyword evidence="4" id="KW-1185">Reference proteome</keyword>
<evidence type="ECO:0000313" key="3">
    <source>
        <dbReference type="EMBL" id="MCK2217326.1"/>
    </source>
</evidence>
<gene>
    <name evidence="3" type="ORF">MF672_026570</name>
</gene>
<evidence type="ECO:0000259" key="2">
    <source>
        <dbReference type="Pfam" id="PF00582"/>
    </source>
</evidence>
<feature type="domain" description="UspA" evidence="2">
    <location>
        <begin position="145"/>
        <end position="272"/>
    </location>
</feature>
<proteinExistence type="inferred from homology"/>
<dbReference type="EMBL" id="JAKRKC020000001">
    <property type="protein sequence ID" value="MCK2217326.1"/>
    <property type="molecule type" value="Genomic_DNA"/>
</dbReference>
<dbReference type="RefSeq" id="WP_242383438.1">
    <property type="nucleotide sequence ID" value="NZ_JAKRKC020000001.1"/>
</dbReference>
<dbReference type="PANTHER" id="PTHR31964:SF113">
    <property type="entry name" value="USPA DOMAIN-CONTAINING PROTEIN"/>
    <property type="match status" value="1"/>
</dbReference>
<dbReference type="PRINTS" id="PR01438">
    <property type="entry name" value="UNVRSLSTRESS"/>
</dbReference>
<dbReference type="InterPro" id="IPR014729">
    <property type="entry name" value="Rossmann-like_a/b/a_fold"/>
</dbReference>
<organism evidence="3 4">
    <name type="scientific">Actinomadura luzonensis</name>
    <dbReference type="NCBI Taxonomy" id="2805427"/>
    <lineage>
        <taxon>Bacteria</taxon>
        <taxon>Bacillati</taxon>
        <taxon>Actinomycetota</taxon>
        <taxon>Actinomycetes</taxon>
        <taxon>Streptosporangiales</taxon>
        <taxon>Thermomonosporaceae</taxon>
        <taxon>Actinomadura</taxon>
    </lineage>
</organism>
<sequence length="283" mass="30033">MIVVGVDGSLTARAAVDWAAGDAFRSHVPLRIVYAVDRSPYQIDRFPASGVSDTLVREGHRVLREAVALARERQPAVEVQTQDIEGAPAAVLREQAEHASEVVVGSRGLGGFAGTLLGSVSAHVAGQAPCPVVVVRGERRPRQGRIVVGVDDSPACEPALAYAFRQADLRGSKLRVVHAFAPEIARDLDEVRANQHRAVQRRLEAFRRGYPDVEVSEDIKFASPVEALTEASAEADLVVVGSHGRGPLGAALLGSVSRGVLHHARCTVAVVRAPQAGVPAQRT</sequence>
<dbReference type="InterPro" id="IPR006016">
    <property type="entry name" value="UspA"/>
</dbReference>
<dbReference type="Gene3D" id="3.40.50.620">
    <property type="entry name" value="HUPs"/>
    <property type="match status" value="2"/>
</dbReference>
<evidence type="ECO:0000256" key="1">
    <source>
        <dbReference type="ARBA" id="ARBA00008791"/>
    </source>
</evidence>
<dbReference type="Pfam" id="PF00582">
    <property type="entry name" value="Usp"/>
    <property type="match status" value="2"/>
</dbReference>
<reference evidence="3 4" key="1">
    <citation type="submission" date="2022-04" db="EMBL/GenBank/DDBJ databases">
        <title>Genome draft of Actinomadura sp. ATCC 31491.</title>
        <authorList>
            <person name="Shi X."/>
            <person name="Du Y."/>
        </authorList>
    </citation>
    <scope>NUCLEOTIDE SEQUENCE [LARGE SCALE GENOMIC DNA]</scope>
    <source>
        <strain evidence="3 4">ATCC 31491</strain>
    </source>
</reference>
<comment type="caution">
    <text evidence="3">The sequence shown here is derived from an EMBL/GenBank/DDBJ whole genome shotgun (WGS) entry which is preliminary data.</text>
</comment>
<name>A0ABT0FY96_9ACTN</name>
<dbReference type="Proteomes" id="UP001317259">
    <property type="component" value="Unassembled WGS sequence"/>
</dbReference>
<protein>
    <submittedName>
        <fullName evidence="3">Universal stress protein</fullName>
    </submittedName>
</protein>